<dbReference type="AlphaFoldDB" id="A0A1R0WUS9"/>
<dbReference type="Pfam" id="PF14200">
    <property type="entry name" value="RicinB_lectin_2"/>
    <property type="match status" value="3"/>
</dbReference>
<dbReference type="SUPFAM" id="SSF50939">
    <property type="entry name" value="Sialidases"/>
    <property type="match status" value="1"/>
</dbReference>
<dbReference type="EMBL" id="MKQP01000078">
    <property type="protein sequence ID" value="OMD21565.1"/>
    <property type="molecule type" value="Genomic_DNA"/>
</dbReference>
<comment type="caution">
    <text evidence="2">The sequence shown here is derived from an EMBL/GenBank/DDBJ whole genome shotgun (WGS) entry which is preliminary data.</text>
</comment>
<dbReference type="PANTHER" id="PTHR38792">
    <property type="entry name" value="BNR/ASP-BOX REPEAT DOMAIN PROTEIN (AFU_ORTHOLOGUE AFUA_7G06430)-RELATED"/>
    <property type="match status" value="1"/>
</dbReference>
<dbReference type="Gene3D" id="2.80.10.50">
    <property type="match status" value="2"/>
</dbReference>
<reference evidence="2 3" key="1">
    <citation type="submission" date="2016-10" db="EMBL/GenBank/DDBJ databases">
        <title>Paenibacillus species isolates.</title>
        <authorList>
            <person name="Beno S.M."/>
        </authorList>
    </citation>
    <scope>NUCLEOTIDE SEQUENCE [LARGE SCALE GENOMIC DNA]</scope>
    <source>
        <strain evidence="2 3">FSL H7-0604</strain>
    </source>
</reference>
<dbReference type="RefSeq" id="WP_051490992.1">
    <property type="nucleotide sequence ID" value="NZ_MKQP01000078.1"/>
</dbReference>
<evidence type="ECO:0000313" key="2">
    <source>
        <dbReference type="EMBL" id="OMD21565.1"/>
    </source>
</evidence>
<feature type="domain" description="Ricin B lectin" evidence="1">
    <location>
        <begin position="512"/>
        <end position="649"/>
    </location>
</feature>
<protein>
    <recommendedName>
        <fullName evidence="1">Ricin B lectin domain-containing protein</fullName>
    </recommendedName>
</protein>
<dbReference type="InterPro" id="IPR035992">
    <property type="entry name" value="Ricin_B-like_lectins"/>
</dbReference>
<dbReference type="SMART" id="SM00458">
    <property type="entry name" value="RICIN"/>
    <property type="match status" value="2"/>
</dbReference>
<gene>
    <name evidence="2" type="ORF">BJP51_08065</name>
</gene>
<evidence type="ECO:0000259" key="1">
    <source>
        <dbReference type="SMART" id="SM00458"/>
    </source>
</evidence>
<accession>A0A1R0WUS9</accession>
<dbReference type="PROSITE" id="PS50231">
    <property type="entry name" value="RICIN_B_LECTIN"/>
    <property type="match status" value="2"/>
</dbReference>
<dbReference type="InterPro" id="IPR036278">
    <property type="entry name" value="Sialidase_sf"/>
</dbReference>
<name>A0A1R0WUS9_9BACL</name>
<evidence type="ECO:0000313" key="3">
    <source>
        <dbReference type="Proteomes" id="UP000187465"/>
    </source>
</evidence>
<dbReference type="Gene3D" id="2.120.10.10">
    <property type="match status" value="1"/>
</dbReference>
<dbReference type="SUPFAM" id="SSF50370">
    <property type="entry name" value="Ricin B-like lectins"/>
    <property type="match status" value="2"/>
</dbReference>
<organism evidence="2 3">
    <name type="scientific">Paenibacillus odorifer</name>
    <dbReference type="NCBI Taxonomy" id="189426"/>
    <lineage>
        <taxon>Bacteria</taxon>
        <taxon>Bacillati</taxon>
        <taxon>Bacillota</taxon>
        <taxon>Bacilli</taxon>
        <taxon>Bacillales</taxon>
        <taxon>Paenibacillaceae</taxon>
        <taxon>Paenibacillus</taxon>
    </lineage>
</organism>
<dbReference type="Proteomes" id="UP000187465">
    <property type="component" value="Unassembled WGS sequence"/>
</dbReference>
<dbReference type="InterPro" id="IPR000772">
    <property type="entry name" value="Ricin_B_lectin"/>
</dbReference>
<sequence length="652" mass="70364">MRRELRKVLTFLLVLVTVVGTGISFDGNIVNAFGPNVLYVPPADSPSYGALSPRAIQLKYSGINNNKMYATFEQTSNTTPVFPIYESVDNGVTWNQVGEVEDNQNGWGMLNCPELFELPQSIGNMPAGTMLLAGNSVPSNKAATKLELYKSNDLGRTWTYVSTIAEGGRNDIGYDPIWEPFFLVHNNKLIVYYSDERDPAHAQKLVHQTTLEGTNWGPVVADVAFADSKLRPGMPTIAKLGNGNYAMTYEMVGYPGVPNYLKISADPESWNPTEVGTLVGYGGSPYISALGDGRLVLNVAGKKEVLINSSRVDASGSWVPYNPPVDAGYNRQLLPLSNGRLFIPQAGFFSGKNTVKYGDMSVGYYKLINVKSGKALGVLEGGTANGNPLVQWSSGTNSLDQYWLISTAESGYAPNGYKSIVNAKSGKVAGILEGSTTDGAKAVLWTENNSNDQQWTLQASGNYYKIVNRNSGQTLGIAQGSTEEGAQVMQQADAGSTDQLWELVPDEGHIMVDSYRLVNENSGKVLGIYQGSMADGGKAVQWTSGISSYDQNWFVVSTADGYTKLVNTNSRKNLGILGGSLANGAQSVQWNDNGSNDQQWTLEPSGEFYNIINRNSGKVLAVDQGSTTEGANIIQANNTGSASQHWKLVTNR</sequence>
<dbReference type="PANTHER" id="PTHR38792:SF3">
    <property type="entry name" value="BNR_ASP-BOX REPEAT DOMAIN PROTEIN (AFU_ORTHOLOGUE AFUA_7G06430)-RELATED"/>
    <property type="match status" value="1"/>
</dbReference>
<proteinExistence type="predicted"/>
<feature type="domain" description="Ricin B lectin" evidence="1">
    <location>
        <begin position="362"/>
        <end position="504"/>
    </location>
</feature>